<organism evidence="3 4">
    <name type="scientific">Candidatus Methanofishera endochildressiae</name>
    <dbReference type="NCBI Taxonomy" id="2738884"/>
    <lineage>
        <taxon>Bacteria</taxon>
        <taxon>Pseudomonadati</taxon>
        <taxon>Pseudomonadota</taxon>
        <taxon>Gammaproteobacteria</taxon>
        <taxon>Candidatus Methanofishera</taxon>
    </lineage>
</organism>
<comment type="caution">
    <text evidence="3">The sequence shown here is derived from an EMBL/GenBank/DDBJ whole genome shotgun (WGS) entry which is preliminary data.</text>
</comment>
<reference evidence="3 4" key="1">
    <citation type="submission" date="2020-05" db="EMBL/GenBank/DDBJ databases">
        <title>Horizontal transmission and recombination maintain forever young bacterial symbiont genomes.</title>
        <authorList>
            <person name="Russell S.L."/>
            <person name="Pepper-Tunick E."/>
            <person name="Svedberg J."/>
            <person name="Byrne A."/>
            <person name="Ruelas Castillo J."/>
            <person name="Vollmers C."/>
            <person name="Beinart R.A."/>
            <person name="Corbett-Detig R."/>
        </authorList>
    </citation>
    <scope>NUCLEOTIDE SEQUENCE [LARGE SCALE GENOMIC DNA]</scope>
    <source>
        <strain evidence="3">4727-3</strain>
    </source>
</reference>
<dbReference type="AlphaFoldDB" id="A0A7Z0MPG5"/>
<feature type="chain" id="PRO_5030705165" evidence="1">
    <location>
        <begin position="24"/>
        <end position="213"/>
    </location>
</feature>
<evidence type="ECO:0000259" key="2">
    <source>
        <dbReference type="Pfam" id="PF09968"/>
    </source>
</evidence>
<evidence type="ECO:0000256" key="1">
    <source>
        <dbReference type="SAM" id="SignalP"/>
    </source>
</evidence>
<dbReference type="InterPro" id="IPR012347">
    <property type="entry name" value="Ferritin-like"/>
</dbReference>
<accession>A0A7Z0MPG5</accession>
<feature type="domain" description="DUF2202" evidence="2">
    <location>
        <begin position="65"/>
        <end position="179"/>
    </location>
</feature>
<dbReference type="Pfam" id="PF09968">
    <property type="entry name" value="DUF2202"/>
    <property type="match status" value="1"/>
</dbReference>
<gene>
    <name evidence="3" type="ORF">H0A75_07785</name>
</gene>
<feature type="signal peptide" evidence="1">
    <location>
        <begin position="1"/>
        <end position="23"/>
    </location>
</feature>
<name>A0A7Z0MPG5_9GAMM</name>
<dbReference type="CDD" id="cd01048">
    <property type="entry name" value="Ferritin_like_AB2"/>
    <property type="match status" value="1"/>
</dbReference>
<keyword evidence="1" id="KW-0732">Signal</keyword>
<proteinExistence type="predicted"/>
<dbReference type="EMBL" id="JACCHS010000160">
    <property type="protein sequence ID" value="NYT47474.1"/>
    <property type="molecule type" value="Genomic_DNA"/>
</dbReference>
<dbReference type="Gene3D" id="1.20.1260.10">
    <property type="match status" value="1"/>
</dbReference>
<dbReference type="InterPro" id="IPR009078">
    <property type="entry name" value="Ferritin-like_SF"/>
</dbReference>
<protein>
    <submittedName>
        <fullName evidence="3">DUF2202 domain-containing protein</fullName>
    </submittedName>
</protein>
<dbReference type="SUPFAM" id="SSF47240">
    <property type="entry name" value="Ferritin-like"/>
    <property type="match status" value="1"/>
</dbReference>
<dbReference type="Proteomes" id="UP000537890">
    <property type="component" value="Unassembled WGS sequence"/>
</dbReference>
<dbReference type="InterPro" id="IPR019243">
    <property type="entry name" value="DUF2202"/>
</dbReference>
<sequence>MNKFNKKLVTFALIVPVSFSAWAGNNVNGAMQNGSMGGMQSNMMGHAECQQDASQIELRELSQEEVDSLKFMREEEKLARDVYQALYGQTFAMVFDNITKSEQKHMDRVGVFLEAYDIPDPAKEEVGQFTDQTLQTLHDDLLIKGSVSLVEAYKVGALIEEVDIEDLEFAIKNTDNAGLKNNVYPIFGMPHISIYVHSLGKLLPVKEAILRSN</sequence>
<evidence type="ECO:0000313" key="4">
    <source>
        <dbReference type="Proteomes" id="UP000537890"/>
    </source>
</evidence>
<evidence type="ECO:0000313" key="3">
    <source>
        <dbReference type="EMBL" id="NYT47474.1"/>
    </source>
</evidence>